<evidence type="ECO:0000256" key="6">
    <source>
        <dbReference type="PIRNR" id="PIRNR001123"/>
    </source>
</evidence>
<dbReference type="Pfam" id="PF05343">
    <property type="entry name" value="Peptidase_M42"/>
    <property type="match status" value="1"/>
</dbReference>
<dbReference type="PIRSF" id="PIRSF001123">
    <property type="entry name" value="PepA_GA"/>
    <property type="match status" value="1"/>
</dbReference>
<protein>
    <submittedName>
        <fullName evidence="9">Endoglucanase</fullName>
    </submittedName>
</protein>
<dbReference type="Gene3D" id="2.40.30.40">
    <property type="entry name" value="Peptidase M42, domain 2"/>
    <property type="match status" value="1"/>
</dbReference>
<evidence type="ECO:0000256" key="2">
    <source>
        <dbReference type="ARBA" id="ARBA00022438"/>
    </source>
</evidence>
<feature type="binding site" evidence="8">
    <location>
        <position position="205"/>
    </location>
    <ligand>
        <name>Zn(2+)</name>
        <dbReference type="ChEBI" id="CHEBI:29105"/>
        <label>2</label>
    </ligand>
</feature>
<dbReference type="InterPro" id="IPR051464">
    <property type="entry name" value="Peptidase_M42_aminopept"/>
</dbReference>
<dbReference type="GO" id="GO:0004177">
    <property type="term" value="F:aminopeptidase activity"/>
    <property type="evidence" value="ECO:0007669"/>
    <property type="project" value="UniProtKB-UniRule"/>
</dbReference>
<dbReference type="Proteomes" id="UP000184394">
    <property type="component" value="Unassembled WGS sequence"/>
</dbReference>
<dbReference type="RefSeq" id="WP_072952248.1">
    <property type="nucleotide sequence ID" value="NZ_FRCT01000018.1"/>
</dbReference>
<evidence type="ECO:0000256" key="4">
    <source>
        <dbReference type="ARBA" id="ARBA00022723"/>
    </source>
</evidence>
<feature type="binding site" evidence="8">
    <location>
        <position position="227"/>
    </location>
    <ligand>
        <name>Zn(2+)</name>
        <dbReference type="ChEBI" id="CHEBI:29105"/>
        <label>1</label>
    </ligand>
</feature>
<dbReference type="OrthoDB" id="9772053at2"/>
<dbReference type="GO" id="GO:0006508">
    <property type="term" value="P:proteolysis"/>
    <property type="evidence" value="ECO:0007669"/>
    <property type="project" value="UniProtKB-KW"/>
</dbReference>
<feature type="binding site" evidence="8">
    <location>
        <position position="64"/>
    </location>
    <ligand>
        <name>Zn(2+)</name>
        <dbReference type="ChEBI" id="CHEBI:29105"/>
        <label>1</label>
    </ligand>
</feature>
<evidence type="ECO:0000256" key="1">
    <source>
        <dbReference type="ARBA" id="ARBA00006272"/>
    </source>
</evidence>
<dbReference type="PANTHER" id="PTHR32481:SF6">
    <property type="entry name" value="ENDOGLUCANASE"/>
    <property type="match status" value="1"/>
</dbReference>
<dbReference type="PANTHER" id="PTHR32481">
    <property type="entry name" value="AMINOPEPTIDASE"/>
    <property type="match status" value="1"/>
</dbReference>
<keyword evidence="4 8" id="KW-0479">Metal-binding</keyword>
<keyword evidence="3" id="KW-0645">Protease</keyword>
<evidence type="ECO:0000256" key="3">
    <source>
        <dbReference type="ARBA" id="ARBA00022670"/>
    </source>
</evidence>
<dbReference type="InterPro" id="IPR008007">
    <property type="entry name" value="Peptidase_M42"/>
</dbReference>
<evidence type="ECO:0000313" key="10">
    <source>
        <dbReference type="Proteomes" id="UP000184394"/>
    </source>
</evidence>
<evidence type="ECO:0000256" key="7">
    <source>
        <dbReference type="PIRSR" id="PIRSR001123-1"/>
    </source>
</evidence>
<dbReference type="EMBL" id="FRCT01000018">
    <property type="protein sequence ID" value="SHM85448.1"/>
    <property type="molecule type" value="Genomic_DNA"/>
</dbReference>
<organism evidence="9 10">
    <name type="scientific">Ruminococcus flavefaciens</name>
    <dbReference type="NCBI Taxonomy" id="1265"/>
    <lineage>
        <taxon>Bacteria</taxon>
        <taxon>Bacillati</taxon>
        <taxon>Bacillota</taxon>
        <taxon>Clostridia</taxon>
        <taxon>Eubacteriales</taxon>
        <taxon>Oscillospiraceae</taxon>
        <taxon>Ruminococcus</taxon>
    </lineage>
</organism>
<dbReference type="SUPFAM" id="SSF101821">
    <property type="entry name" value="Aminopeptidase/glucanase lid domain"/>
    <property type="match status" value="1"/>
</dbReference>
<feature type="active site" description="Proton acceptor" evidence="7">
    <location>
        <position position="204"/>
    </location>
</feature>
<dbReference type="InterPro" id="IPR023367">
    <property type="entry name" value="Peptidase_M42_dom2"/>
</dbReference>
<evidence type="ECO:0000313" key="9">
    <source>
        <dbReference type="EMBL" id="SHM85448.1"/>
    </source>
</evidence>
<dbReference type="SUPFAM" id="SSF53187">
    <property type="entry name" value="Zn-dependent exopeptidases"/>
    <property type="match status" value="1"/>
</dbReference>
<feature type="binding site" evidence="8">
    <location>
        <position position="311"/>
    </location>
    <ligand>
        <name>Zn(2+)</name>
        <dbReference type="ChEBI" id="CHEBI:29105"/>
        <label>2</label>
    </ligand>
</feature>
<comment type="cofactor">
    <cofactor evidence="8">
        <name>a divalent metal cation</name>
        <dbReference type="ChEBI" id="CHEBI:60240"/>
    </cofactor>
    <text evidence="8">Binds 2 divalent metal cations per subunit.</text>
</comment>
<evidence type="ECO:0000256" key="5">
    <source>
        <dbReference type="ARBA" id="ARBA00022801"/>
    </source>
</evidence>
<dbReference type="AlphaFoldDB" id="A0A1M7M4F4"/>
<sequence>MDITQTVISLSESVGASGNEENAAALALSMLREYCPDAEIQHGNVIGHFGVHREGLPSLVLDAHIDQVGFIVTYITDEGFVKVGNIGGIDRRLLPAQPVVIHGKHDVKGVICSVPPHLSNGSSKVLSMEDVAIDTGLTRDELFQVIAPGDTITFDVTCRQLIGNRITGGALDDRCGVAALLYTLELLNGQETAYNVTVIFSTQEEVGERGAKIGAFSIAPDIALAVDVSFAYAIGEEESKCGYLGNGPMIGFSPSLSREISDKLTKTAVDAGIPYQLEVMSGLTSTNADRYSVSRNGAKACTVSIPLRNMHTPVEVIDISDVEMTAKLLASFIKEG</sequence>
<dbReference type="GO" id="GO:0046872">
    <property type="term" value="F:metal ion binding"/>
    <property type="evidence" value="ECO:0007669"/>
    <property type="project" value="UniProtKB-UniRule"/>
</dbReference>
<gene>
    <name evidence="9" type="ORF">SAMN04487860_11849</name>
</gene>
<proteinExistence type="inferred from homology"/>
<keyword evidence="2" id="KW-0031">Aminopeptidase</keyword>
<feature type="binding site" evidence="8">
    <location>
        <position position="172"/>
    </location>
    <ligand>
        <name>Zn(2+)</name>
        <dbReference type="ChEBI" id="CHEBI:29105"/>
        <label>2</label>
    </ligand>
</feature>
<comment type="similarity">
    <text evidence="1 6">Belongs to the peptidase M42 family.</text>
</comment>
<feature type="binding site" evidence="8">
    <location>
        <position position="172"/>
    </location>
    <ligand>
        <name>Zn(2+)</name>
        <dbReference type="ChEBI" id="CHEBI:29105"/>
        <label>1</label>
    </ligand>
</feature>
<reference evidence="9 10" key="1">
    <citation type="submission" date="2016-11" db="EMBL/GenBank/DDBJ databases">
        <authorList>
            <person name="Jaros S."/>
            <person name="Januszkiewicz K."/>
            <person name="Wedrychowicz H."/>
        </authorList>
    </citation>
    <scope>NUCLEOTIDE SEQUENCE [LARGE SCALE GENOMIC DNA]</scope>
    <source>
        <strain evidence="9 10">Y1</strain>
    </source>
</reference>
<keyword evidence="5" id="KW-0378">Hydrolase</keyword>
<accession>A0A1M7M4F4</accession>
<name>A0A1M7M4F4_RUMFL</name>
<evidence type="ECO:0000256" key="8">
    <source>
        <dbReference type="PIRSR" id="PIRSR001123-2"/>
    </source>
</evidence>
<dbReference type="Gene3D" id="3.40.630.10">
    <property type="entry name" value="Zn peptidases"/>
    <property type="match status" value="1"/>
</dbReference>